<dbReference type="AlphaFoldDB" id="A0A2K2DGX3"/>
<evidence type="ECO:0000313" key="4">
    <source>
        <dbReference type="Proteomes" id="UP000008810"/>
    </source>
</evidence>
<dbReference type="EnsemblPlants" id="PNT73527">
    <property type="protein sequence ID" value="PNT73527"/>
    <property type="gene ID" value="BRADI_2g59816v3"/>
</dbReference>
<sequence>MWMQNERKTERIRGRSARFTTLWLSILSAFYLGFVSSAPGFCVSGQRSEEYGERASAFVRGAACAVFLGRRRRRWSSTLRAPDVHVCGGQPEKREKEAEIYETATETERQRRQAPVRA</sequence>
<organism evidence="2">
    <name type="scientific">Brachypodium distachyon</name>
    <name type="common">Purple false brome</name>
    <name type="synonym">Trachynia distachya</name>
    <dbReference type="NCBI Taxonomy" id="15368"/>
    <lineage>
        <taxon>Eukaryota</taxon>
        <taxon>Viridiplantae</taxon>
        <taxon>Streptophyta</taxon>
        <taxon>Embryophyta</taxon>
        <taxon>Tracheophyta</taxon>
        <taxon>Spermatophyta</taxon>
        <taxon>Magnoliopsida</taxon>
        <taxon>Liliopsida</taxon>
        <taxon>Poales</taxon>
        <taxon>Poaceae</taxon>
        <taxon>BOP clade</taxon>
        <taxon>Pooideae</taxon>
        <taxon>Stipodae</taxon>
        <taxon>Brachypodieae</taxon>
        <taxon>Brachypodium</taxon>
    </lineage>
</organism>
<reference evidence="2" key="2">
    <citation type="submission" date="2017-06" db="EMBL/GenBank/DDBJ databases">
        <title>WGS assembly of Brachypodium distachyon.</title>
        <authorList>
            <consortium name="The International Brachypodium Initiative"/>
            <person name="Lucas S."/>
            <person name="Harmon-Smith M."/>
            <person name="Lail K."/>
            <person name="Tice H."/>
            <person name="Grimwood J."/>
            <person name="Bruce D."/>
            <person name="Barry K."/>
            <person name="Shu S."/>
            <person name="Lindquist E."/>
            <person name="Wang M."/>
            <person name="Pitluck S."/>
            <person name="Vogel J.P."/>
            <person name="Garvin D.F."/>
            <person name="Mockler T.C."/>
            <person name="Schmutz J."/>
            <person name="Rokhsar D."/>
            <person name="Bevan M.W."/>
        </authorList>
    </citation>
    <scope>NUCLEOTIDE SEQUENCE</scope>
    <source>
        <strain evidence="2">Bd21</strain>
    </source>
</reference>
<evidence type="ECO:0000313" key="3">
    <source>
        <dbReference type="EnsemblPlants" id="PNT73527"/>
    </source>
</evidence>
<gene>
    <name evidence="2" type="ORF">BRADI_2g59816v3</name>
</gene>
<name>A0A2K2DGX3_BRADI</name>
<dbReference type="Gramene" id="PNT73527">
    <property type="protein sequence ID" value="PNT73527"/>
    <property type="gene ID" value="BRADI_2g59816v3"/>
</dbReference>
<dbReference type="InParanoid" id="A0A2K2DGX3"/>
<protein>
    <submittedName>
        <fullName evidence="2 3">Uncharacterized protein</fullName>
    </submittedName>
</protein>
<evidence type="ECO:0000256" key="1">
    <source>
        <dbReference type="SAM" id="MobiDB-lite"/>
    </source>
</evidence>
<dbReference type="Proteomes" id="UP000008810">
    <property type="component" value="Chromosome 2"/>
</dbReference>
<proteinExistence type="predicted"/>
<reference evidence="2 3" key="1">
    <citation type="journal article" date="2010" name="Nature">
        <title>Genome sequencing and analysis of the model grass Brachypodium distachyon.</title>
        <authorList>
            <consortium name="International Brachypodium Initiative"/>
        </authorList>
    </citation>
    <scope>NUCLEOTIDE SEQUENCE [LARGE SCALE GENOMIC DNA]</scope>
    <source>
        <strain evidence="2 3">Bd21</strain>
    </source>
</reference>
<keyword evidence="4" id="KW-1185">Reference proteome</keyword>
<reference evidence="3" key="3">
    <citation type="submission" date="2018-08" db="UniProtKB">
        <authorList>
            <consortium name="EnsemblPlants"/>
        </authorList>
    </citation>
    <scope>IDENTIFICATION</scope>
    <source>
        <strain evidence="3">cv. Bd21</strain>
    </source>
</reference>
<dbReference type="EMBL" id="CM000881">
    <property type="protein sequence ID" value="PNT73527.1"/>
    <property type="molecule type" value="Genomic_DNA"/>
</dbReference>
<feature type="region of interest" description="Disordered" evidence="1">
    <location>
        <begin position="88"/>
        <end position="118"/>
    </location>
</feature>
<evidence type="ECO:0000313" key="2">
    <source>
        <dbReference type="EMBL" id="PNT73527.1"/>
    </source>
</evidence>
<accession>A0A2K2DGX3</accession>